<evidence type="ECO:0000256" key="1">
    <source>
        <dbReference type="SAM" id="MobiDB-lite"/>
    </source>
</evidence>
<keyword evidence="3" id="KW-1185">Reference proteome</keyword>
<sequence length="365" mass="40731">MSHDEVQETPVQETPVQETPVQETPVQETPVQETPVQETPVQETPAQETPAQKAPAQPINISSTKAPWLEHIEKLIEEDKENSPEPEEDFLVIVRDLLLAPDDDDNAVPAAIEAFKEFYLEGSIWENVESREPPEYGAGGFLNSIANAVFEGVDRVPFTTPRHDRLANFLIGIKASADTEYKKDNPSLVWFDWGFGLAASETWNACHADGFKRGTDEEWTIHSKAWVNSSALIAKLFQAGFLEKDAPGWMAFDMNKAFVTRTEGGSEFATNIGRKSQVLATANNILIAGEALARELKSSRKHRLLDTENWKFWASKFQEVANAAGEESEEVGWNLKASAQEAHDKMIALYPELFKEELSEKSENA</sequence>
<feature type="region of interest" description="Disordered" evidence="1">
    <location>
        <begin position="1"/>
        <end position="64"/>
    </location>
</feature>
<dbReference type="AlphaFoldDB" id="A0A9P9APT1"/>
<proteinExistence type="predicted"/>
<dbReference type="Proteomes" id="UP000777438">
    <property type="component" value="Unassembled WGS sequence"/>
</dbReference>
<dbReference type="OrthoDB" id="5075004at2759"/>
<name>A0A9P9APT1_9HYPO</name>
<gene>
    <name evidence="2" type="ORF">B0T10DRAFT_315059</name>
</gene>
<evidence type="ECO:0000313" key="2">
    <source>
        <dbReference type="EMBL" id="KAH6890275.1"/>
    </source>
</evidence>
<reference evidence="2 3" key="1">
    <citation type="journal article" date="2021" name="Nat. Commun.">
        <title>Genetic determinants of endophytism in the Arabidopsis root mycobiome.</title>
        <authorList>
            <person name="Mesny F."/>
            <person name="Miyauchi S."/>
            <person name="Thiergart T."/>
            <person name="Pickel B."/>
            <person name="Atanasova L."/>
            <person name="Karlsson M."/>
            <person name="Huettel B."/>
            <person name="Barry K.W."/>
            <person name="Haridas S."/>
            <person name="Chen C."/>
            <person name="Bauer D."/>
            <person name="Andreopoulos W."/>
            <person name="Pangilinan J."/>
            <person name="LaButti K."/>
            <person name="Riley R."/>
            <person name="Lipzen A."/>
            <person name="Clum A."/>
            <person name="Drula E."/>
            <person name="Henrissat B."/>
            <person name="Kohler A."/>
            <person name="Grigoriev I.V."/>
            <person name="Martin F.M."/>
            <person name="Hacquard S."/>
        </authorList>
    </citation>
    <scope>NUCLEOTIDE SEQUENCE [LARGE SCALE GENOMIC DNA]</scope>
    <source>
        <strain evidence="2 3">MPI-CAGE-CH-0241</strain>
    </source>
</reference>
<feature type="compositionally biased region" description="Polar residues" evidence="1">
    <location>
        <begin position="9"/>
        <end position="50"/>
    </location>
</feature>
<protein>
    <submittedName>
        <fullName evidence="2">Uncharacterized protein</fullName>
    </submittedName>
</protein>
<evidence type="ECO:0000313" key="3">
    <source>
        <dbReference type="Proteomes" id="UP000777438"/>
    </source>
</evidence>
<comment type="caution">
    <text evidence="2">The sequence shown here is derived from an EMBL/GenBank/DDBJ whole genome shotgun (WGS) entry which is preliminary data.</text>
</comment>
<organism evidence="2 3">
    <name type="scientific">Thelonectria olida</name>
    <dbReference type="NCBI Taxonomy" id="1576542"/>
    <lineage>
        <taxon>Eukaryota</taxon>
        <taxon>Fungi</taxon>
        <taxon>Dikarya</taxon>
        <taxon>Ascomycota</taxon>
        <taxon>Pezizomycotina</taxon>
        <taxon>Sordariomycetes</taxon>
        <taxon>Hypocreomycetidae</taxon>
        <taxon>Hypocreales</taxon>
        <taxon>Nectriaceae</taxon>
        <taxon>Thelonectria</taxon>
    </lineage>
</organism>
<accession>A0A9P9APT1</accession>
<dbReference type="EMBL" id="JAGPYM010000009">
    <property type="protein sequence ID" value="KAH6890275.1"/>
    <property type="molecule type" value="Genomic_DNA"/>
</dbReference>